<proteinExistence type="predicted"/>
<accession>A0ABQ8VE18</accession>
<dbReference type="EMBL" id="JANVFT010000043">
    <property type="protein sequence ID" value="KAJ4489812.1"/>
    <property type="molecule type" value="Genomic_DNA"/>
</dbReference>
<reference evidence="2" key="1">
    <citation type="submission" date="2022-08" db="EMBL/GenBank/DDBJ databases">
        <title>A Global Phylogenomic Analysis of the Shiitake Genus Lentinula.</title>
        <authorList>
            <consortium name="DOE Joint Genome Institute"/>
            <person name="Sierra-Patev S."/>
            <person name="Min B."/>
            <person name="Naranjo-Ortiz M."/>
            <person name="Looney B."/>
            <person name="Konkel Z."/>
            <person name="Slot J.C."/>
            <person name="Sakamoto Y."/>
            <person name="Steenwyk J.L."/>
            <person name="Rokas A."/>
            <person name="Carro J."/>
            <person name="Camarero S."/>
            <person name="Ferreira P."/>
            <person name="Molpeceres G."/>
            <person name="Ruiz-Duenas F.J."/>
            <person name="Serrano A."/>
            <person name="Henrissat B."/>
            <person name="Drula E."/>
            <person name="Hughes K.W."/>
            <person name="Mata J.L."/>
            <person name="Ishikawa N.K."/>
            <person name="Vargas-Isla R."/>
            <person name="Ushijima S."/>
            <person name="Smith C.A."/>
            <person name="Ahrendt S."/>
            <person name="Andreopoulos W."/>
            <person name="He G."/>
            <person name="Labutti K."/>
            <person name="Lipzen A."/>
            <person name="Ng V."/>
            <person name="Riley R."/>
            <person name="Sandor L."/>
            <person name="Barry K."/>
            <person name="Martinez A.T."/>
            <person name="Xiao Y."/>
            <person name="Gibbons J.G."/>
            <person name="Terashima K."/>
            <person name="Grigoriev I.V."/>
            <person name="Hibbett D.S."/>
        </authorList>
    </citation>
    <scope>NUCLEOTIDE SEQUENCE</scope>
    <source>
        <strain evidence="2">RHP3577 ss4</strain>
    </source>
</reference>
<gene>
    <name evidence="2" type="ORF">C8R41DRAFT_834643</name>
</gene>
<dbReference type="Proteomes" id="UP001150217">
    <property type="component" value="Unassembled WGS sequence"/>
</dbReference>
<keyword evidence="3" id="KW-1185">Reference proteome</keyword>
<name>A0ABQ8VE18_9AGAR</name>
<comment type="caution">
    <text evidence="2">The sequence shown here is derived from an EMBL/GenBank/DDBJ whole genome shotgun (WGS) entry which is preliminary data.</text>
</comment>
<evidence type="ECO:0000313" key="2">
    <source>
        <dbReference type="EMBL" id="KAJ4489812.1"/>
    </source>
</evidence>
<evidence type="ECO:0000313" key="3">
    <source>
        <dbReference type="Proteomes" id="UP001150217"/>
    </source>
</evidence>
<sequence length="266" mass="30869">MFFLRYALFIAGCILDIPHIHALPHPRPPDKPDWAFSDRSALSPPFPSVDKTVFDSPLAEPKPTVSVSVKLGWAKVARVFNYNSNKDHEGNEVEKGEMVLITLVRQCERPRAVDVLRYTKQLVDVGRASNEAAAMIIRGRIGWPMEVELKKRNAQDREEEVWEAVCDKVVYFATEYQVLYVYVNCLLPTRFCFVYPPVFLHRGLDLLYHVLVHISVDPTEKPEITLLGWHQHYFIRKGTPEDKIREYCHAQIKWLNYSSIAQWPYN</sequence>
<feature type="chain" id="PRO_5045869779" evidence="1">
    <location>
        <begin position="23"/>
        <end position="266"/>
    </location>
</feature>
<keyword evidence="1" id="KW-0732">Signal</keyword>
<feature type="signal peptide" evidence="1">
    <location>
        <begin position="1"/>
        <end position="22"/>
    </location>
</feature>
<evidence type="ECO:0000256" key="1">
    <source>
        <dbReference type="SAM" id="SignalP"/>
    </source>
</evidence>
<protein>
    <submittedName>
        <fullName evidence="2">Uncharacterized protein</fullName>
    </submittedName>
</protein>
<organism evidence="2 3">
    <name type="scientific">Lentinula lateritia</name>
    <dbReference type="NCBI Taxonomy" id="40482"/>
    <lineage>
        <taxon>Eukaryota</taxon>
        <taxon>Fungi</taxon>
        <taxon>Dikarya</taxon>
        <taxon>Basidiomycota</taxon>
        <taxon>Agaricomycotina</taxon>
        <taxon>Agaricomycetes</taxon>
        <taxon>Agaricomycetidae</taxon>
        <taxon>Agaricales</taxon>
        <taxon>Marasmiineae</taxon>
        <taxon>Omphalotaceae</taxon>
        <taxon>Lentinula</taxon>
    </lineage>
</organism>